<feature type="compositionally biased region" description="Low complexity" evidence="1">
    <location>
        <begin position="115"/>
        <end position="124"/>
    </location>
</feature>
<feature type="compositionally biased region" description="Polar residues" evidence="1">
    <location>
        <begin position="146"/>
        <end position="155"/>
    </location>
</feature>
<evidence type="ECO:0000256" key="1">
    <source>
        <dbReference type="SAM" id="MobiDB-lite"/>
    </source>
</evidence>
<organism evidence="2 3">
    <name type="scientific">Apiosordaria backusii</name>
    <dbReference type="NCBI Taxonomy" id="314023"/>
    <lineage>
        <taxon>Eukaryota</taxon>
        <taxon>Fungi</taxon>
        <taxon>Dikarya</taxon>
        <taxon>Ascomycota</taxon>
        <taxon>Pezizomycotina</taxon>
        <taxon>Sordariomycetes</taxon>
        <taxon>Sordariomycetidae</taxon>
        <taxon>Sordariales</taxon>
        <taxon>Lasiosphaeriaceae</taxon>
        <taxon>Apiosordaria</taxon>
    </lineage>
</organism>
<keyword evidence="3" id="KW-1185">Reference proteome</keyword>
<feature type="region of interest" description="Disordered" evidence="1">
    <location>
        <begin position="103"/>
        <end position="156"/>
    </location>
</feature>
<gene>
    <name evidence="2" type="ORF">B0T21DRAFT_185696</name>
</gene>
<proteinExistence type="predicted"/>
<dbReference type="AlphaFoldDB" id="A0AA40ECX6"/>
<dbReference type="EMBL" id="JAUKTV010000007">
    <property type="protein sequence ID" value="KAK0735395.1"/>
    <property type="molecule type" value="Genomic_DNA"/>
</dbReference>
<protein>
    <submittedName>
        <fullName evidence="2">Uncharacterized protein</fullName>
    </submittedName>
</protein>
<evidence type="ECO:0000313" key="3">
    <source>
        <dbReference type="Proteomes" id="UP001172159"/>
    </source>
</evidence>
<accession>A0AA40ECX6</accession>
<evidence type="ECO:0000313" key="2">
    <source>
        <dbReference type="EMBL" id="KAK0735395.1"/>
    </source>
</evidence>
<comment type="caution">
    <text evidence="2">The sequence shown here is derived from an EMBL/GenBank/DDBJ whole genome shotgun (WGS) entry which is preliminary data.</text>
</comment>
<reference evidence="2" key="1">
    <citation type="submission" date="2023-06" db="EMBL/GenBank/DDBJ databases">
        <title>Genome-scale phylogeny and comparative genomics of the fungal order Sordariales.</title>
        <authorList>
            <consortium name="Lawrence Berkeley National Laboratory"/>
            <person name="Hensen N."/>
            <person name="Bonometti L."/>
            <person name="Westerberg I."/>
            <person name="Brannstrom I.O."/>
            <person name="Guillou S."/>
            <person name="Cros-Aarteil S."/>
            <person name="Calhoun S."/>
            <person name="Haridas S."/>
            <person name="Kuo A."/>
            <person name="Mondo S."/>
            <person name="Pangilinan J."/>
            <person name="Riley R."/>
            <person name="Labutti K."/>
            <person name="Andreopoulos B."/>
            <person name="Lipzen A."/>
            <person name="Chen C."/>
            <person name="Yanf M."/>
            <person name="Daum C."/>
            <person name="Ng V."/>
            <person name="Clum A."/>
            <person name="Steindorff A."/>
            <person name="Ohm R."/>
            <person name="Martin F."/>
            <person name="Silar P."/>
            <person name="Natvig D."/>
            <person name="Lalanne C."/>
            <person name="Gautier V."/>
            <person name="Ament-Velasquez S.L."/>
            <person name="Kruys A."/>
            <person name="Hutchinson M.I."/>
            <person name="Powell A.J."/>
            <person name="Barry K."/>
            <person name="Miller A.N."/>
            <person name="Grigoriev I.V."/>
            <person name="Debuchy R."/>
            <person name="Gladieux P."/>
            <person name="Thoren M.H."/>
            <person name="Johannesson H."/>
        </authorList>
    </citation>
    <scope>NUCLEOTIDE SEQUENCE</scope>
    <source>
        <strain evidence="2">CBS 540.89</strain>
    </source>
</reference>
<name>A0AA40ECX6_9PEZI</name>
<sequence length="250" mass="27046">MSKPRGPTPLFSPDKQRAVLVREIDNSGVLSVPGTLSVASDMALMPQVSSGIQKNRYTTPPRRNDSRFDDSRVHGCGMCHQVAYALPCEHVKTQIVYCANATPDSSADGGEAKGSSAVRSSSSSRKPKHKTRPASKPSKSDRKIQDSASPKNSLYKQPCGKLTVQSLPYPMPPSFAENPTFFSSSPLSPVCPLSDCPFEMKGRLWNCCWCGKGGNRTGRYGCVMLVEGNSLLCEHLCCNECEPASIGNRV</sequence>
<dbReference type="Proteomes" id="UP001172159">
    <property type="component" value="Unassembled WGS sequence"/>
</dbReference>